<evidence type="ECO:0000313" key="3">
    <source>
        <dbReference type="EMBL" id="CAI8037230.1"/>
    </source>
</evidence>
<dbReference type="Proteomes" id="UP001174909">
    <property type="component" value="Unassembled WGS sequence"/>
</dbReference>
<dbReference type="Gene3D" id="6.20.200.20">
    <property type="match status" value="1"/>
</dbReference>
<dbReference type="InterPro" id="IPR001007">
    <property type="entry name" value="VWF_dom"/>
</dbReference>
<dbReference type="AlphaFoldDB" id="A0AA35SW54"/>
<dbReference type="GO" id="GO:0005615">
    <property type="term" value="C:extracellular space"/>
    <property type="evidence" value="ECO:0007669"/>
    <property type="project" value="TreeGrafter"/>
</dbReference>
<protein>
    <submittedName>
        <fullName evidence="3">Chordin</fullName>
    </submittedName>
</protein>
<dbReference type="SUPFAM" id="SSF57603">
    <property type="entry name" value="FnI-like domain"/>
    <property type="match status" value="2"/>
</dbReference>
<reference evidence="3" key="1">
    <citation type="submission" date="2023-03" db="EMBL/GenBank/DDBJ databases">
        <authorList>
            <person name="Steffen K."/>
            <person name="Cardenas P."/>
        </authorList>
    </citation>
    <scope>NUCLEOTIDE SEQUENCE</scope>
</reference>
<feature type="signal peptide" evidence="1">
    <location>
        <begin position="1"/>
        <end position="25"/>
    </location>
</feature>
<accession>A0AA35SW54</accession>
<dbReference type="InterPro" id="IPR045717">
    <property type="entry name" value="CHRDL1/2"/>
</dbReference>
<feature type="chain" id="PRO_5041437570" evidence="1">
    <location>
        <begin position="26"/>
        <end position="399"/>
    </location>
</feature>
<dbReference type="GO" id="GO:0036122">
    <property type="term" value="F:BMP binding"/>
    <property type="evidence" value="ECO:0007669"/>
    <property type="project" value="TreeGrafter"/>
</dbReference>
<proteinExistence type="predicted"/>
<dbReference type="PANTHER" id="PTHR46303">
    <property type="entry name" value="VWFC DOMAIN-CONTAINING PROTEIN"/>
    <property type="match status" value="1"/>
</dbReference>
<dbReference type="PANTHER" id="PTHR46303:SF1">
    <property type="entry name" value="VWFC DOMAIN-CONTAINING PROTEIN"/>
    <property type="match status" value="1"/>
</dbReference>
<keyword evidence="4" id="KW-1185">Reference proteome</keyword>
<keyword evidence="1" id="KW-0732">Signal</keyword>
<evidence type="ECO:0000256" key="1">
    <source>
        <dbReference type="SAM" id="SignalP"/>
    </source>
</evidence>
<organism evidence="3 4">
    <name type="scientific">Geodia barretti</name>
    <name type="common">Barrett's horny sponge</name>
    <dbReference type="NCBI Taxonomy" id="519541"/>
    <lineage>
        <taxon>Eukaryota</taxon>
        <taxon>Metazoa</taxon>
        <taxon>Porifera</taxon>
        <taxon>Demospongiae</taxon>
        <taxon>Heteroscleromorpha</taxon>
        <taxon>Tetractinellida</taxon>
        <taxon>Astrophorina</taxon>
        <taxon>Geodiidae</taxon>
        <taxon>Geodia</taxon>
    </lineage>
</organism>
<comment type="caution">
    <text evidence="3">The sequence shown here is derived from an EMBL/GenBank/DDBJ whole genome shotgun (WGS) entry which is preliminary data.</text>
</comment>
<gene>
    <name evidence="3" type="ORF">GBAR_LOCUS20813</name>
</gene>
<dbReference type="SMART" id="SM00214">
    <property type="entry name" value="VWC"/>
    <property type="match status" value="2"/>
</dbReference>
<sequence length="399" mass="44359">MERIRLTVFVAAVYLLAANTGTAEAARLPGFEECVLNDHHYTIGEKFHPVIDVNGTLYEAVCFNCTCLPSAIAQCDQVICPPADCPNPIRFAGQCCDICIPPPTLQPDDSCLYHGIQIDSGDIFRPTDIIEDFQMHNNSVRDECIECRCERGDVNCYDASNKCPALACNDSDATYEPGKCCKQCPVTPPTPVFGEGCYDFNGQFILEGEWWHPTLPEYGLVECVNCTCTSRIDAVEFAREMLNVDAIRHRTLFHGARGCLALRCLPVGPTIPLKMSLSAAHGADPIPQLLTPSDSPVILSNDTSMNTTTTPVITPDITPCESPFIYKIYTHVNYDTLALHNLETSTVEIYNWTTMVGSEGPVVERDFFTLQSDRICSVKQRRIHLPRLDNRQKSKRSHE</sequence>
<dbReference type="GO" id="GO:0030154">
    <property type="term" value="P:cell differentiation"/>
    <property type="evidence" value="ECO:0007669"/>
    <property type="project" value="TreeGrafter"/>
</dbReference>
<dbReference type="PROSITE" id="PS50184">
    <property type="entry name" value="VWFC_2"/>
    <property type="match status" value="2"/>
</dbReference>
<dbReference type="Pfam" id="PF00093">
    <property type="entry name" value="VWC"/>
    <property type="match status" value="2"/>
</dbReference>
<evidence type="ECO:0000259" key="2">
    <source>
        <dbReference type="PROSITE" id="PS50184"/>
    </source>
</evidence>
<feature type="domain" description="VWFC" evidence="2">
    <location>
        <begin position="109"/>
        <end position="185"/>
    </location>
</feature>
<feature type="domain" description="VWFC" evidence="2">
    <location>
        <begin position="32"/>
        <end position="100"/>
    </location>
</feature>
<dbReference type="EMBL" id="CASHTH010002914">
    <property type="protein sequence ID" value="CAI8037230.1"/>
    <property type="molecule type" value="Genomic_DNA"/>
</dbReference>
<evidence type="ECO:0000313" key="4">
    <source>
        <dbReference type="Proteomes" id="UP001174909"/>
    </source>
</evidence>
<dbReference type="PROSITE" id="PS01208">
    <property type="entry name" value="VWFC_1"/>
    <property type="match status" value="1"/>
</dbReference>
<name>A0AA35SW54_GEOBA</name>